<dbReference type="PANTHER" id="PTHR43791:SF39">
    <property type="entry name" value="TRANSPORTER LIZ1_SEO1, PUTATIVE (AFU_ORTHOLOGUE AFUA_3G00980)-RELATED"/>
    <property type="match status" value="1"/>
</dbReference>
<dbReference type="Pfam" id="PF07690">
    <property type="entry name" value="MFS_1"/>
    <property type="match status" value="1"/>
</dbReference>
<feature type="transmembrane region" description="Helical" evidence="8">
    <location>
        <begin position="356"/>
        <end position="376"/>
    </location>
</feature>
<evidence type="ECO:0000256" key="4">
    <source>
        <dbReference type="ARBA" id="ARBA00022692"/>
    </source>
</evidence>
<name>A0A9P8PFV1_9ASCO</name>
<sequence>MSSTEKNQVINEINDLSSDNDEVLKFGDIIINKDPNIKYINLDINFTPEEIKRRKTWKFKALTFLWDGYDKHELEKKFLWKLDWFLLSSSCCGYFLKFLNQNNIGTAYVNGMKEYYKMDGNQYNYMSTLFTVGYIIGAVPSNLILHRISARYYLAGLEFIWAILTILLITPKSINGVYAIRFLLGLTEAGYFPGLEYLIGSWYSKEELSKRSSYFACAGSAASLVSGPLQQAILSSHWAHKHLKPFQWMFVFDAVISVPIAIYTLFTDPNTPSTTTAFYFNDTDKKIALERRRRIGAQLNIREKYTLKKIKSFFSTWHVWIFPWLFLAFNNSYTPISQQAFQLWMKNDLKLTSYQYNIYPTGLAGGGIGLALFVAYLNDYFKGRLNALLLVIMFTTVMFSCIVLAIWNIPRGLHWFAYFGIGIPLSYGQPIIYSWLNTNLAHDDMKRNFVVVCTNTLAYVTGAFVPVLTFNQKKAPKFHVGFCYTAGLCGLGIILTTITHFLLKRDSNRQKTLKEIELKEDSLKPHSV</sequence>
<dbReference type="PANTHER" id="PTHR43791">
    <property type="entry name" value="PERMEASE-RELATED"/>
    <property type="match status" value="1"/>
</dbReference>
<dbReference type="Gene3D" id="1.20.1250.20">
    <property type="entry name" value="MFS general substrate transporter like domains"/>
    <property type="match status" value="2"/>
</dbReference>
<gene>
    <name evidence="9" type="ORF">WICMUC_004829</name>
</gene>
<keyword evidence="4 8" id="KW-0812">Transmembrane</keyword>
<keyword evidence="10" id="KW-1185">Reference proteome</keyword>
<feature type="transmembrane region" description="Helical" evidence="8">
    <location>
        <begin position="388"/>
        <end position="409"/>
    </location>
</feature>
<feature type="transmembrane region" description="Helical" evidence="8">
    <location>
        <begin position="152"/>
        <end position="170"/>
    </location>
</feature>
<comment type="caution">
    <text evidence="9">The sequence shown here is derived from an EMBL/GenBank/DDBJ whole genome shotgun (WGS) entry which is preliminary data.</text>
</comment>
<dbReference type="Proteomes" id="UP000769528">
    <property type="component" value="Unassembled WGS sequence"/>
</dbReference>
<feature type="transmembrane region" description="Helical" evidence="8">
    <location>
        <begin position="125"/>
        <end position="145"/>
    </location>
</feature>
<organism evidence="9 10">
    <name type="scientific">Wickerhamomyces mucosus</name>
    <dbReference type="NCBI Taxonomy" id="1378264"/>
    <lineage>
        <taxon>Eukaryota</taxon>
        <taxon>Fungi</taxon>
        <taxon>Dikarya</taxon>
        <taxon>Ascomycota</taxon>
        <taxon>Saccharomycotina</taxon>
        <taxon>Saccharomycetes</taxon>
        <taxon>Phaffomycetales</taxon>
        <taxon>Wickerhamomycetaceae</taxon>
        <taxon>Wickerhamomyces</taxon>
    </lineage>
</organism>
<dbReference type="GO" id="GO:0022857">
    <property type="term" value="F:transmembrane transporter activity"/>
    <property type="evidence" value="ECO:0007669"/>
    <property type="project" value="InterPro"/>
</dbReference>
<feature type="transmembrane region" description="Helical" evidence="8">
    <location>
        <begin position="448"/>
        <end position="467"/>
    </location>
</feature>
<evidence type="ECO:0008006" key="11">
    <source>
        <dbReference type="Google" id="ProtNLM"/>
    </source>
</evidence>
<feature type="transmembrane region" description="Helical" evidence="8">
    <location>
        <begin position="479"/>
        <end position="503"/>
    </location>
</feature>
<dbReference type="FunFam" id="1.20.1250.20:FF:000065">
    <property type="entry name" value="Putative MFS pantothenate transporter"/>
    <property type="match status" value="1"/>
</dbReference>
<reference evidence="9" key="1">
    <citation type="journal article" date="2021" name="Open Biol.">
        <title>Shared evolutionary footprints suggest mitochondrial oxidative damage underlies multiple complex I losses in fungi.</title>
        <authorList>
            <person name="Schikora-Tamarit M.A."/>
            <person name="Marcet-Houben M."/>
            <person name="Nosek J."/>
            <person name="Gabaldon T."/>
        </authorList>
    </citation>
    <scope>NUCLEOTIDE SEQUENCE</scope>
    <source>
        <strain evidence="9">CBS6341</strain>
    </source>
</reference>
<dbReference type="AlphaFoldDB" id="A0A9P8PFV1"/>
<evidence type="ECO:0000256" key="2">
    <source>
        <dbReference type="ARBA" id="ARBA00022448"/>
    </source>
</evidence>
<evidence type="ECO:0000256" key="3">
    <source>
        <dbReference type="ARBA" id="ARBA00022475"/>
    </source>
</evidence>
<feature type="transmembrane region" description="Helical" evidence="8">
    <location>
        <begin position="317"/>
        <end position="336"/>
    </location>
</feature>
<evidence type="ECO:0000256" key="5">
    <source>
        <dbReference type="ARBA" id="ARBA00022989"/>
    </source>
</evidence>
<keyword evidence="3" id="KW-1003">Cell membrane</keyword>
<evidence type="ECO:0000313" key="10">
    <source>
        <dbReference type="Proteomes" id="UP000769528"/>
    </source>
</evidence>
<proteinExistence type="inferred from homology"/>
<reference evidence="9" key="2">
    <citation type="submission" date="2021-01" db="EMBL/GenBank/DDBJ databases">
        <authorList>
            <person name="Schikora-Tamarit M.A."/>
        </authorList>
    </citation>
    <scope>NUCLEOTIDE SEQUENCE</scope>
    <source>
        <strain evidence="9">CBS6341</strain>
    </source>
</reference>
<evidence type="ECO:0000256" key="8">
    <source>
        <dbReference type="SAM" id="Phobius"/>
    </source>
</evidence>
<dbReference type="EMBL" id="JAEUBF010001298">
    <property type="protein sequence ID" value="KAH3670860.1"/>
    <property type="molecule type" value="Genomic_DNA"/>
</dbReference>
<evidence type="ECO:0000313" key="9">
    <source>
        <dbReference type="EMBL" id="KAH3670860.1"/>
    </source>
</evidence>
<evidence type="ECO:0000256" key="6">
    <source>
        <dbReference type="ARBA" id="ARBA00023136"/>
    </source>
</evidence>
<comment type="similarity">
    <text evidence="7">Belongs to the major facilitator superfamily. Allantoate permease family.</text>
</comment>
<keyword evidence="2" id="KW-0813">Transport</keyword>
<evidence type="ECO:0000256" key="7">
    <source>
        <dbReference type="ARBA" id="ARBA00037968"/>
    </source>
</evidence>
<comment type="subcellular location">
    <subcellularLocation>
        <location evidence="1">Cell membrane</location>
        <topology evidence="1">Multi-pass membrane protein</topology>
    </subcellularLocation>
</comment>
<dbReference type="SUPFAM" id="SSF103473">
    <property type="entry name" value="MFS general substrate transporter"/>
    <property type="match status" value="1"/>
</dbReference>
<dbReference type="FunFam" id="1.20.1250.20:FF:000386">
    <property type="entry name" value="MFS general substrate transporter"/>
    <property type="match status" value="1"/>
</dbReference>
<feature type="transmembrane region" description="Helical" evidence="8">
    <location>
        <begin position="176"/>
        <end position="200"/>
    </location>
</feature>
<keyword evidence="5 8" id="KW-1133">Transmembrane helix</keyword>
<evidence type="ECO:0000256" key="1">
    <source>
        <dbReference type="ARBA" id="ARBA00004651"/>
    </source>
</evidence>
<feature type="transmembrane region" description="Helical" evidence="8">
    <location>
        <begin position="246"/>
        <end position="266"/>
    </location>
</feature>
<feature type="transmembrane region" description="Helical" evidence="8">
    <location>
        <begin position="415"/>
        <end position="436"/>
    </location>
</feature>
<keyword evidence="6 8" id="KW-0472">Membrane</keyword>
<dbReference type="InterPro" id="IPR036259">
    <property type="entry name" value="MFS_trans_sf"/>
</dbReference>
<dbReference type="OrthoDB" id="3639251at2759"/>
<dbReference type="GO" id="GO:0005886">
    <property type="term" value="C:plasma membrane"/>
    <property type="evidence" value="ECO:0007669"/>
    <property type="project" value="UniProtKB-SubCell"/>
</dbReference>
<protein>
    <recommendedName>
        <fullName evidence="11">Major facilitator superfamily (MFS) profile domain-containing protein</fullName>
    </recommendedName>
</protein>
<accession>A0A9P8PFV1</accession>
<dbReference type="InterPro" id="IPR011701">
    <property type="entry name" value="MFS"/>
</dbReference>